<dbReference type="Gene3D" id="3.60.21.10">
    <property type="match status" value="1"/>
</dbReference>
<proteinExistence type="predicted"/>
<reference evidence="1" key="2">
    <citation type="submission" date="2017-11" db="EMBL/GenBank/DDBJ databases">
        <title>Coralsnake Venomics: Analyses of Venom Gland Transcriptomes and Proteomes of Six Brazilian Taxa.</title>
        <authorList>
            <person name="Aird S.D."/>
            <person name="Jorge da Silva N."/>
            <person name="Qiu L."/>
            <person name="Villar-Briones A."/>
            <person name="Aparecida-Saddi V."/>
            <person name="Campos-Telles M.P."/>
            <person name="Grau M."/>
            <person name="Mikheyev A.S."/>
        </authorList>
    </citation>
    <scope>NUCLEOTIDE SEQUENCE</scope>
    <source>
        <tissue evidence="1">Venom_gland</tissue>
    </source>
</reference>
<sequence>MAHGIPSQGKVSISVDEYSSNPTQAFTHYNINQSRFQPPHVHMLLWIVQDLCSLSGFTECFSMASAASENHAKHMYSHATLGGSGTSLHIPYSHVGSTNCTRTGHVFRNSWALVNTGISPKMSLCVIFDTCVKGDGLPSLTHAVCCH</sequence>
<reference evidence="1" key="1">
    <citation type="submission" date="2017-07" db="EMBL/GenBank/DDBJ databases">
        <authorList>
            <person name="Mikheyev A."/>
            <person name="Grau M."/>
        </authorList>
    </citation>
    <scope>NUCLEOTIDE SEQUENCE</scope>
    <source>
        <tissue evidence="1">Venom_gland</tissue>
    </source>
</reference>
<dbReference type="AlphaFoldDB" id="A0A2D4P4H7"/>
<evidence type="ECO:0000313" key="1">
    <source>
        <dbReference type="EMBL" id="LAB52894.1"/>
    </source>
</evidence>
<dbReference type="InterPro" id="IPR029052">
    <property type="entry name" value="Metallo-depent_PP-like"/>
</dbReference>
<organism evidence="1">
    <name type="scientific">Micrurus surinamensis</name>
    <name type="common">Surinam coral snake</name>
    <dbReference type="NCBI Taxonomy" id="129470"/>
    <lineage>
        <taxon>Eukaryota</taxon>
        <taxon>Metazoa</taxon>
        <taxon>Chordata</taxon>
        <taxon>Craniata</taxon>
        <taxon>Vertebrata</taxon>
        <taxon>Euteleostomi</taxon>
        <taxon>Lepidosauria</taxon>
        <taxon>Squamata</taxon>
        <taxon>Bifurcata</taxon>
        <taxon>Unidentata</taxon>
        <taxon>Episquamata</taxon>
        <taxon>Toxicofera</taxon>
        <taxon>Serpentes</taxon>
        <taxon>Colubroidea</taxon>
        <taxon>Elapidae</taxon>
        <taxon>Elapinae</taxon>
        <taxon>Micrurus</taxon>
    </lineage>
</organism>
<dbReference type="EMBL" id="IACN01042022">
    <property type="protein sequence ID" value="LAB52894.1"/>
    <property type="molecule type" value="Transcribed_RNA"/>
</dbReference>
<name>A0A2D4P4H7_MICSU</name>
<accession>A0A2D4P4H7</accession>
<protein>
    <submittedName>
        <fullName evidence="1">Uncharacterized protein</fullName>
    </submittedName>
</protein>